<evidence type="ECO:0000259" key="1">
    <source>
        <dbReference type="Pfam" id="PF08299"/>
    </source>
</evidence>
<protein>
    <submittedName>
        <fullName evidence="2">Chromosomal replication initiator, DnaA C-terminal</fullName>
    </submittedName>
</protein>
<dbReference type="GO" id="GO:0005524">
    <property type="term" value="F:ATP binding"/>
    <property type="evidence" value="ECO:0007669"/>
    <property type="project" value="InterPro"/>
</dbReference>
<organism evidence="2">
    <name type="scientific">uncultured Caudovirales phage</name>
    <dbReference type="NCBI Taxonomy" id="2100421"/>
    <lineage>
        <taxon>Viruses</taxon>
        <taxon>Duplodnaviria</taxon>
        <taxon>Heunggongvirae</taxon>
        <taxon>Uroviricota</taxon>
        <taxon>Caudoviricetes</taxon>
        <taxon>Peduoviridae</taxon>
        <taxon>Maltschvirus</taxon>
        <taxon>Maltschvirus maltsch</taxon>
    </lineage>
</organism>
<dbReference type="InterPro" id="IPR010921">
    <property type="entry name" value="Trp_repressor/repl_initiator"/>
</dbReference>
<evidence type="ECO:0000313" key="2">
    <source>
        <dbReference type="EMBL" id="CAB5225956.1"/>
    </source>
</evidence>
<gene>
    <name evidence="2" type="ORF">UFOVP754_19</name>
</gene>
<accession>A0A6J7X7V9</accession>
<dbReference type="GO" id="GO:0043565">
    <property type="term" value="F:sequence-specific DNA binding"/>
    <property type="evidence" value="ECO:0007669"/>
    <property type="project" value="InterPro"/>
</dbReference>
<dbReference type="GO" id="GO:0006270">
    <property type="term" value="P:DNA replication initiation"/>
    <property type="evidence" value="ECO:0007669"/>
    <property type="project" value="InterPro"/>
</dbReference>
<dbReference type="Pfam" id="PF08299">
    <property type="entry name" value="Bac_DnaA_C"/>
    <property type="match status" value="1"/>
</dbReference>
<dbReference type="EMBL" id="LR798349">
    <property type="protein sequence ID" value="CAB5225956.1"/>
    <property type="molecule type" value="Genomic_DNA"/>
</dbReference>
<dbReference type="GO" id="GO:0006275">
    <property type="term" value="P:regulation of DNA replication"/>
    <property type="evidence" value="ECO:0007669"/>
    <property type="project" value="InterPro"/>
</dbReference>
<feature type="domain" description="Chromosomal replication initiator DnaA C-terminal" evidence="1">
    <location>
        <begin position="42"/>
        <end position="90"/>
    </location>
</feature>
<dbReference type="SUPFAM" id="SSF48295">
    <property type="entry name" value="TrpR-like"/>
    <property type="match status" value="1"/>
</dbReference>
<name>A0A6J7X7V9_9CAUD</name>
<dbReference type="Gene3D" id="1.10.1750.10">
    <property type="match status" value="1"/>
</dbReference>
<sequence length="112" mass="13187">MTYPAYPHITDKKPQPGHTIEAVTTYYMVMLTRYFHADDVVQAVHGKSRKGNIALIRHCFRWLMYRHFNTLEIGIEFKCDHTTVLHSINYVNDKLPVQNKKLHKQILNIPKP</sequence>
<dbReference type="InterPro" id="IPR013159">
    <property type="entry name" value="DnaA_C"/>
</dbReference>
<reference evidence="2" key="1">
    <citation type="submission" date="2020-05" db="EMBL/GenBank/DDBJ databases">
        <authorList>
            <person name="Chiriac C."/>
            <person name="Salcher M."/>
            <person name="Ghai R."/>
            <person name="Kavagutti S V."/>
        </authorList>
    </citation>
    <scope>NUCLEOTIDE SEQUENCE</scope>
</reference>
<proteinExistence type="predicted"/>